<dbReference type="EMBL" id="JAKGAQ010000005">
    <property type="protein sequence ID" value="MCF2872700.1"/>
    <property type="molecule type" value="Genomic_DNA"/>
</dbReference>
<dbReference type="SUPFAM" id="SSF56219">
    <property type="entry name" value="DNase I-like"/>
    <property type="match status" value="1"/>
</dbReference>
<dbReference type="Proteomes" id="UP001200557">
    <property type="component" value="Unassembled WGS sequence"/>
</dbReference>
<protein>
    <submittedName>
        <fullName evidence="2">Endonuclease/exonuclease/phosphatase family protein</fullName>
    </submittedName>
</protein>
<sequence>MRIASLNAWGGQIWPALGSWAGNVRADVLSLQEVIRPAEPSPPWLAYSDPNRTLNQRADLFEDISARIPNHAGTFLCAVEGPLKDTTGKTYRSEHGLAQWIGENHVVDARSDGFVHGAFRKDGWGAEPVPRAFQSVRLHPEGRKRPLTVAHFHGLRDPDGKHDTTARAAQARQAILLLSKITKPEDDVILSGDFNILPTSECFEIFARWGLQDLVGEMDTRTTLYPKPVRHANYMLVTPSVRVTSFDAPANPVVSDHRPLILEIE</sequence>
<evidence type="ECO:0000259" key="1">
    <source>
        <dbReference type="Pfam" id="PF03372"/>
    </source>
</evidence>
<name>A0ABS9D227_9RHOB</name>
<keyword evidence="3" id="KW-1185">Reference proteome</keyword>
<dbReference type="InterPro" id="IPR036691">
    <property type="entry name" value="Endo/exonu/phosph_ase_sf"/>
</dbReference>
<organism evidence="2 3">
    <name type="scientific">Octadecabacter dasysiphoniae</name>
    <dbReference type="NCBI Taxonomy" id="2909341"/>
    <lineage>
        <taxon>Bacteria</taxon>
        <taxon>Pseudomonadati</taxon>
        <taxon>Pseudomonadota</taxon>
        <taxon>Alphaproteobacteria</taxon>
        <taxon>Rhodobacterales</taxon>
        <taxon>Roseobacteraceae</taxon>
        <taxon>Octadecabacter</taxon>
    </lineage>
</organism>
<dbReference type="GO" id="GO:0004519">
    <property type="term" value="F:endonuclease activity"/>
    <property type="evidence" value="ECO:0007669"/>
    <property type="project" value="UniProtKB-KW"/>
</dbReference>
<proteinExistence type="predicted"/>
<evidence type="ECO:0000313" key="3">
    <source>
        <dbReference type="Proteomes" id="UP001200557"/>
    </source>
</evidence>
<accession>A0ABS9D227</accession>
<dbReference type="Pfam" id="PF03372">
    <property type="entry name" value="Exo_endo_phos"/>
    <property type="match status" value="1"/>
</dbReference>
<dbReference type="RefSeq" id="WP_235227029.1">
    <property type="nucleotide sequence ID" value="NZ_JAKGAQ010000005.1"/>
</dbReference>
<dbReference type="InterPro" id="IPR005135">
    <property type="entry name" value="Endo/exonuclease/phosphatase"/>
</dbReference>
<dbReference type="Gene3D" id="3.60.10.10">
    <property type="entry name" value="Endonuclease/exonuclease/phosphatase"/>
    <property type="match status" value="1"/>
</dbReference>
<evidence type="ECO:0000313" key="2">
    <source>
        <dbReference type="EMBL" id="MCF2872700.1"/>
    </source>
</evidence>
<feature type="domain" description="Endonuclease/exonuclease/phosphatase" evidence="1">
    <location>
        <begin position="4"/>
        <end position="257"/>
    </location>
</feature>
<reference evidence="2 3" key="1">
    <citation type="submission" date="2022-01" db="EMBL/GenBank/DDBJ databases">
        <title>Octadecabacter sp. nov., isolated from a marine alga.</title>
        <authorList>
            <person name="Jin M.S."/>
            <person name="Kim H.M."/>
            <person name="Han D.M."/>
            <person name="Jung J.J."/>
            <person name="Jeon C.O."/>
        </authorList>
    </citation>
    <scope>NUCLEOTIDE SEQUENCE [LARGE SCALE GENOMIC DNA]</scope>
    <source>
        <strain evidence="2 3">G9-8</strain>
    </source>
</reference>
<comment type="caution">
    <text evidence="2">The sequence shown here is derived from an EMBL/GenBank/DDBJ whole genome shotgun (WGS) entry which is preliminary data.</text>
</comment>
<keyword evidence="2" id="KW-0540">Nuclease</keyword>
<keyword evidence="2" id="KW-0378">Hydrolase</keyword>
<gene>
    <name evidence="2" type="ORF">L0664_16640</name>
</gene>
<keyword evidence="2" id="KW-0255">Endonuclease</keyword>